<keyword evidence="3" id="KW-1015">Disulfide bond</keyword>
<keyword evidence="1" id="KW-0732">Signal</keyword>
<dbReference type="GO" id="GO:0043005">
    <property type="term" value="C:neuron projection"/>
    <property type="evidence" value="ECO:0007669"/>
    <property type="project" value="TreeGrafter"/>
</dbReference>
<accession>A0A8X6GCL2</accession>
<proteinExistence type="predicted"/>
<keyword evidence="2" id="KW-0677">Repeat</keyword>
<evidence type="ECO:0000256" key="2">
    <source>
        <dbReference type="ARBA" id="ARBA00022737"/>
    </source>
</evidence>
<evidence type="ECO:0000259" key="5">
    <source>
        <dbReference type="PROSITE" id="PS50835"/>
    </source>
</evidence>
<dbReference type="PANTHER" id="PTHR12231:SF253">
    <property type="entry name" value="DPR-INTERACTING PROTEIN ETA, ISOFORM B-RELATED"/>
    <property type="match status" value="1"/>
</dbReference>
<dbReference type="Proteomes" id="UP000887116">
    <property type="component" value="Unassembled WGS sequence"/>
</dbReference>
<dbReference type="SUPFAM" id="SSF48726">
    <property type="entry name" value="Immunoglobulin"/>
    <property type="match status" value="1"/>
</dbReference>
<organism evidence="6 7">
    <name type="scientific">Trichonephila clavata</name>
    <name type="common">Joro spider</name>
    <name type="synonym">Nephila clavata</name>
    <dbReference type="NCBI Taxonomy" id="2740835"/>
    <lineage>
        <taxon>Eukaryota</taxon>
        <taxon>Metazoa</taxon>
        <taxon>Ecdysozoa</taxon>
        <taxon>Arthropoda</taxon>
        <taxon>Chelicerata</taxon>
        <taxon>Arachnida</taxon>
        <taxon>Araneae</taxon>
        <taxon>Araneomorphae</taxon>
        <taxon>Entelegynae</taxon>
        <taxon>Araneoidea</taxon>
        <taxon>Nephilidae</taxon>
        <taxon>Trichonephila</taxon>
    </lineage>
</organism>
<dbReference type="PANTHER" id="PTHR12231">
    <property type="entry name" value="CTX-RELATED TYPE I TRANSMEMBRANE PROTEIN"/>
    <property type="match status" value="1"/>
</dbReference>
<feature type="domain" description="Ig-like" evidence="5">
    <location>
        <begin position="7"/>
        <end position="98"/>
    </location>
</feature>
<dbReference type="Pfam" id="PF13927">
    <property type="entry name" value="Ig_3"/>
    <property type="match status" value="1"/>
</dbReference>
<dbReference type="EMBL" id="BMAO01025350">
    <property type="protein sequence ID" value="GFR02041.1"/>
    <property type="molecule type" value="Genomic_DNA"/>
</dbReference>
<dbReference type="InterPro" id="IPR013783">
    <property type="entry name" value="Ig-like_fold"/>
</dbReference>
<comment type="caution">
    <text evidence="6">The sequence shown here is derived from an EMBL/GenBank/DDBJ whole genome shotgun (WGS) entry which is preliminary data.</text>
</comment>
<name>A0A8X6GCL2_TRICU</name>
<evidence type="ECO:0000256" key="3">
    <source>
        <dbReference type="ARBA" id="ARBA00023157"/>
    </source>
</evidence>
<keyword evidence="4" id="KW-0393">Immunoglobulin domain</keyword>
<dbReference type="PROSITE" id="PS50835">
    <property type="entry name" value="IG_LIKE"/>
    <property type="match status" value="1"/>
</dbReference>
<gene>
    <name evidence="6" type="primary">AVEN_131614_1</name>
    <name evidence="6" type="ORF">TNCT_264911</name>
</gene>
<reference evidence="6" key="1">
    <citation type="submission" date="2020-07" db="EMBL/GenBank/DDBJ databases">
        <title>Multicomponent nature underlies the extraordinary mechanical properties of spider dragline silk.</title>
        <authorList>
            <person name="Kono N."/>
            <person name="Nakamura H."/>
            <person name="Mori M."/>
            <person name="Yoshida Y."/>
            <person name="Ohtoshi R."/>
            <person name="Malay A.D."/>
            <person name="Moran D.A.P."/>
            <person name="Tomita M."/>
            <person name="Numata K."/>
            <person name="Arakawa K."/>
        </authorList>
    </citation>
    <scope>NUCLEOTIDE SEQUENCE</scope>
</reference>
<protein>
    <recommendedName>
        <fullName evidence="5">Ig-like domain-containing protein</fullName>
    </recommendedName>
</protein>
<dbReference type="InterPro" id="IPR036179">
    <property type="entry name" value="Ig-like_dom_sf"/>
</dbReference>
<keyword evidence="7" id="KW-1185">Reference proteome</keyword>
<dbReference type="InterPro" id="IPR051170">
    <property type="entry name" value="Neural/epithelial_adhesion"/>
</dbReference>
<dbReference type="Gene3D" id="2.60.40.10">
    <property type="entry name" value="Immunoglobulins"/>
    <property type="match status" value="1"/>
</dbReference>
<dbReference type="AlphaFoldDB" id="A0A8X6GCL2"/>
<evidence type="ECO:0000256" key="1">
    <source>
        <dbReference type="ARBA" id="ARBA00022729"/>
    </source>
</evidence>
<dbReference type="InterPro" id="IPR003598">
    <property type="entry name" value="Ig_sub2"/>
</dbReference>
<dbReference type="InterPro" id="IPR007110">
    <property type="entry name" value="Ig-like_dom"/>
</dbReference>
<sequence length="122" mass="13594">MTNTGGPAKIIDFPEKESVIKGRSLNLHCKAQGFPSPVITWYIGNLMASQIKEKDLRISIYSADGGVTNSYLIFRDMTSSDRGLFTCRAENSIDSGMTKNYDEDSVFVEVRGKFEKTIISEN</sequence>
<evidence type="ECO:0000313" key="6">
    <source>
        <dbReference type="EMBL" id="GFR02041.1"/>
    </source>
</evidence>
<dbReference type="SMART" id="SM00408">
    <property type="entry name" value="IGc2"/>
    <property type="match status" value="1"/>
</dbReference>
<dbReference type="SMART" id="SM00409">
    <property type="entry name" value="IG"/>
    <property type="match status" value="1"/>
</dbReference>
<evidence type="ECO:0000256" key="4">
    <source>
        <dbReference type="ARBA" id="ARBA00023319"/>
    </source>
</evidence>
<evidence type="ECO:0000313" key="7">
    <source>
        <dbReference type="Proteomes" id="UP000887116"/>
    </source>
</evidence>
<dbReference type="InterPro" id="IPR003599">
    <property type="entry name" value="Ig_sub"/>
</dbReference>
<dbReference type="OrthoDB" id="6374593at2759"/>